<dbReference type="Gene3D" id="2.40.420.20">
    <property type="match status" value="1"/>
</dbReference>
<keyword evidence="2 3" id="KW-0175">Coiled coil</keyword>
<dbReference type="PANTHER" id="PTHR32347:SF23">
    <property type="entry name" value="BLL5650 PROTEIN"/>
    <property type="match status" value="1"/>
</dbReference>
<dbReference type="AlphaFoldDB" id="A0A838CXW2"/>
<feature type="domain" description="YknX-like barrel-sandwich hybrid" evidence="5">
    <location>
        <begin position="68"/>
        <end position="213"/>
    </location>
</feature>
<dbReference type="Gene3D" id="2.40.30.170">
    <property type="match status" value="1"/>
</dbReference>
<evidence type="ECO:0000256" key="3">
    <source>
        <dbReference type="SAM" id="Coils"/>
    </source>
</evidence>
<feature type="coiled-coil region" evidence="3">
    <location>
        <begin position="165"/>
        <end position="199"/>
    </location>
</feature>
<dbReference type="InterPro" id="IPR058639">
    <property type="entry name" value="BSH_YknX-like"/>
</dbReference>
<dbReference type="Pfam" id="PF25984">
    <property type="entry name" value="BSH_YknX"/>
    <property type="match status" value="1"/>
</dbReference>
<keyword evidence="7" id="KW-1185">Reference proteome</keyword>
<feature type="region of interest" description="Disordered" evidence="4">
    <location>
        <begin position="134"/>
        <end position="153"/>
    </location>
</feature>
<accession>A0A838CXW2</accession>
<comment type="subcellular location">
    <subcellularLocation>
        <location evidence="1">Cell envelope</location>
    </subcellularLocation>
</comment>
<dbReference type="RefSeq" id="WP_181473822.1">
    <property type="nucleotide sequence ID" value="NZ_JACEFG010000004.1"/>
</dbReference>
<evidence type="ECO:0000313" key="6">
    <source>
        <dbReference type="EMBL" id="MBA2176771.1"/>
    </source>
</evidence>
<evidence type="ECO:0000259" key="5">
    <source>
        <dbReference type="Pfam" id="PF25984"/>
    </source>
</evidence>
<name>A0A838CXW2_9BACI</name>
<dbReference type="Proteomes" id="UP000571017">
    <property type="component" value="Unassembled WGS sequence"/>
</dbReference>
<sequence>MKTKNYKGRVIGLLVIAFIATNAFLIFFDEEDRVERKSYVEKWSKSTTYNLFERLNVNGVFASEEANSVYFNDDIGSFQEFLVEEGQSVSDGDDLYTYEVVDYEKQEAQLESEIDRLEEEEDAIDDYIDELEDYDVPEPESDDDEDDSSDPPSYVQTEYLVEERIAEQEAELAKVEAMLEMVEDQLDQLEDDGQEITVTSAYDGTVTHISESLEAPILTLKSTNLIVKGEFSEEERRLVEEDMAAQVFIEDLEVQTPGTLTSVHEFPEEVEVQRASRYPYEIELENADETLLPGYHADVDIITDSALEAVTVLDSVLVTEENLYAWVMTEEGVLERRTIETGIEENGLVQIIEGLEDGEWLADQPEDEFRRQATFITPINIRDLSVQKLFDSEMGNQPTYGLLGLLSR</sequence>
<evidence type="ECO:0000313" key="7">
    <source>
        <dbReference type="Proteomes" id="UP000571017"/>
    </source>
</evidence>
<dbReference type="InterPro" id="IPR050465">
    <property type="entry name" value="UPF0194_transport"/>
</dbReference>
<reference evidence="6 7" key="1">
    <citation type="journal article" date="2004" name="Extremophiles">
        <title>Halobacillus locisalis sp. nov., a halophilic bacterium isolated from a marine solar saltern of the Yellow Sea in Korea.</title>
        <authorList>
            <person name="Yoon J.H."/>
            <person name="Kang K.H."/>
            <person name="Oh T.K."/>
            <person name="Park Y.H."/>
        </authorList>
    </citation>
    <scope>NUCLEOTIDE SEQUENCE [LARGE SCALE GENOMIC DNA]</scope>
    <source>
        <strain evidence="6 7">KCTC 3788</strain>
    </source>
</reference>
<feature type="compositionally biased region" description="Acidic residues" evidence="4">
    <location>
        <begin position="134"/>
        <end position="149"/>
    </location>
</feature>
<feature type="coiled-coil region" evidence="3">
    <location>
        <begin position="100"/>
        <end position="134"/>
    </location>
</feature>
<protein>
    <recommendedName>
        <fullName evidence="5">YknX-like barrel-sandwich hybrid domain-containing protein</fullName>
    </recommendedName>
</protein>
<dbReference type="GO" id="GO:0030313">
    <property type="term" value="C:cell envelope"/>
    <property type="evidence" value="ECO:0007669"/>
    <property type="project" value="UniProtKB-SubCell"/>
</dbReference>
<gene>
    <name evidence="6" type="ORF">H0266_17920</name>
</gene>
<evidence type="ECO:0000256" key="2">
    <source>
        <dbReference type="ARBA" id="ARBA00023054"/>
    </source>
</evidence>
<dbReference type="PANTHER" id="PTHR32347">
    <property type="entry name" value="EFFLUX SYSTEM COMPONENT YKNX-RELATED"/>
    <property type="match status" value="1"/>
</dbReference>
<comment type="caution">
    <text evidence="6">The sequence shown here is derived from an EMBL/GenBank/DDBJ whole genome shotgun (WGS) entry which is preliminary data.</text>
</comment>
<proteinExistence type="predicted"/>
<evidence type="ECO:0000256" key="4">
    <source>
        <dbReference type="SAM" id="MobiDB-lite"/>
    </source>
</evidence>
<dbReference type="EMBL" id="JACEFG010000004">
    <property type="protein sequence ID" value="MBA2176771.1"/>
    <property type="molecule type" value="Genomic_DNA"/>
</dbReference>
<evidence type="ECO:0000256" key="1">
    <source>
        <dbReference type="ARBA" id="ARBA00004196"/>
    </source>
</evidence>
<organism evidence="6 7">
    <name type="scientific">Halobacillus locisalis</name>
    <dbReference type="NCBI Taxonomy" id="220753"/>
    <lineage>
        <taxon>Bacteria</taxon>
        <taxon>Bacillati</taxon>
        <taxon>Bacillota</taxon>
        <taxon>Bacilli</taxon>
        <taxon>Bacillales</taxon>
        <taxon>Bacillaceae</taxon>
        <taxon>Halobacillus</taxon>
    </lineage>
</organism>